<dbReference type="PANTHER" id="PTHR45138">
    <property type="entry name" value="REGULATORY COMPONENTS OF SENSORY TRANSDUCTION SYSTEM"/>
    <property type="match status" value="1"/>
</dbReference>
<dbReference type="NCBIfam" id="TIGR00254">
    <property type="entry name" value="GGDEF"/>
    <property type="match status" value="1"/>
</dbReference>
<dbReference type="CDD" id="cd01949">
    <property type="entry name" value="GGDEF"/>
    <property type="match status" value="1"/>
</dbReference>
<dbReference type="InterPro" id="IPR029787">
    <property type="entry name" value="Nucleotide_cyclase"/>
</dbReference>
<keyword evidence="2" id="KW-0472">Membrane</keyword>
<dbReference type="PANTHER" id="PTHR45138:SF24">
    <property type="entry name" value="DIGUANYLATE CYCLASE DGCC-RELATED"/>
    <property type="match status" value="1"/>
</dbReference>
<evidence type="ECO:0000256" key="1">
    <source>
        <dbReference type="ARBA" id="ARBA00012528"/>
    </source>
</evidence>
<keyword evidence="2" id="KW-1133">Transmembrane helix</keyword>
<feature type="domain" description="GGDEF" evidence="3">
    <location>
        <begin position="127"/>
        <end position="258"/>
    </location>
</feature>
<dbReference type="InterPro" id="IPR050469">
    <property type="entry name" value="Diguanylate_Cyclase"/>
</dbReference>
<dbReference type="EMBL" id="JAEQNC010000013">
    <property type="protein sequence ID" value="MBL0374473.1"/>
    <property type="molecule type" value="Genomic_DNA"/>
</dbReference>
<accession>A0A936YPS5</accession>
<dbReference type="GO" id="GO:0043709">
    <property type="term" value="P:cell adhesion involved in single-species biofilm formation"/>
    <property type="evidence" value="ECO:0007669"/>
    <property type="project" value="TreeGrafter"/>
</dbReference>
<evidence type="ECO:0000313" key="4">
    <source>
        <dbReference type="EMBL" id="MBL0374473.1"/>
    </source>
</evidence>
<dbReference type="AlphaFoldDB" id="A0A936YPS5"/>
<dbReference type="InterPro" id="IPR000160">
    <property type="entry name" value="GGDEF_dom"/>
</dbReference>
<sequence>MITLLQNWIIRKIETGAFSKRRDVFWFAVPRTILTTLFAVGLNFAVYQVMGRLGFLNVTLPPDPLSDIIVTAFVAGPICFISYLIFGSAIYDLSVSRTSFEVLSHRDPLTGLLNRRAFEARMSAMEAPYALVLIDIDWFKNINDTHGHGTGDEILVVIADMLRDEFGADAVARLGGEEFAVILAGAGKVVAGSRMNAMRQYLAARVFRSGGDEVKVTFSAGIAQGDGRSTYSALLSSADKALYLAKASGRNRIVHADDALQISRDIGKTGGRRAI</sequence>
<reference evidence="4" key="1">
    <citation type="submission" date="2021-01" db="EMBL/GenBank/DDBJ databases">
        <title>Rhizobium sp. strain KVB221 16S ribosomal RNA gene Genome sequencing and assembly.</title>
        <authorList>
            <person name="Kang M."/>
        </authorList>
    </citation>
    <scope>NUCLEOTIDE SEQUENCE</scope>
    <source>
        <strain evidence="4">KVB221</strain>
    </source>
</reference>
<dbReference type="Proteomes" id="UP000633219">
    <property type="component" value="Unassembled WGS sequence"/>
</dbReference>
<feature type="transmembrane region" description="Helical" evidence="2">
    <location>
        <begin position="24"/>
        <end position="48"/>
    </location>
</feature>
<protein>
    <recommendedName>
        <fullName evidence="1">diguanylate cyclase</fullName>
        <ecNumber evidence="1">2.7.7.65</ecNumber>
    </recommendedName>
</protein>
<evidence type="ECO:0000259" key="3">
    <source>
        <dbReference type="PROSITE" id="PS50887"/>
    </source>
</evidence>
<dbReference type="RefSeq" id="WP_201662962.1">
    <property type="nucleotide sequence ID" value="NZ_JAEQNC010000013.1"/>
</dbReference>
<dbReference type="FunFam" id="3.30.70.270:FF:000001">
    <property type="entry name" value="Diguanylate cyclase domain protein"/>
    <property type="match status" value="1"/>
</dbReference>
<dbReference type="GO" id="GO:0052621">
    <property type="term" value="F:diguanylate cyclase activity"/>
    <property type="evidence" value="ECO:0007669"/>
    <property type="project" value="UniProtKB-EC"/>
</dbReference>
<dbReference type="SUPFAM" id="SSF55073">
    <property type="entry name" value="Nucleotide cyclase"/>
    <property type="match status" value="1"/>
</dbReference>
<feature type="transmembrane region" description="Helical" evidence="2">
    <location>
        <begin position="68"/>
        <end position="91"/>
    </location>
</feature>
<name>A0A936YPS5_9HYPH</name>
<keyword evidence="2" id="KW-0812">Transmembrane</keyword>
<dbReference type="GO" id="GO:0005886">
    <property type="term" value="C:plasma membrane"/>
    <property type="evidence" value="ECO:0007669"/>
    <property type="project" value="TreeGrafter"/>
</dbReference>
<dbReference type="Gene3D" id="3.30.70.270">
    <property type="match status" value="1"/>
</dbReference>
<dbReference type="PROSITE" id="PS50887">
    <property type="entry name" value="GGDEF"/>
    <property type="match status" value="1"/>
</dbReference>
<dbReference type="SMART" id="SM00267">
    <property type="entry name" value="GGDEF"/>
    <property type="match status" value="1"/>
</dbReference>
<gene>
    <name evidence="4" type="ORF">JJB09_20885</name>
</gene>
<proteinExistence type="predicted"/>
<keyword evidence="5" id="KW-1185">Reference proteome</keyword>
<dbReference type="Pfam" id="PF00990">
    <property type="entry name" value="GGDEF"/>
    <property type="match status" value="1"/>
</dbReference>
<dbReference type="EC" id="2.7.7.65" evidence="1"/>
<organism evidence="4 5">
    <name type="scientific">Rhizobium setariae</name>
    <dbReference type="NCBI Taxonomy" id="2801340"/>
    <lineage>
        <taxon>Bacteria</taxon>
        <taxon>Pseudomonadati</taxon>
        <taxon>Pseudomonadota</taxon>
        <taxon>Alphaproteobacteria</taxon>
        <taxon>Hyphomicrobiales</taxon>
        <taxon>Rhizobiaceae</taxon>
        <taxon>Rhizobium/Agrobacterium group</taxon>
        <taxon>Rhizobium</taxon>
    </lineage>
</organism>
<evidence type="ECO:0000256" key="2">
    <source>
        <dbReference type="SAM" id="Phobius"/>
    </source>
</evidence>
<evidence type="ECO:0000313" key="5">
    <source>
        <dbReference type="Proteomes" id="UP000633219"/>
    </source>
</evidence>
<dbReference type="InterPro" id="IPR043128">
    <property type="entry name" value="Rev_trsase/Diguanyl_cyclase"/>
</dbReference>
<dbReference type="GO" id="GO:1902201">
    <property type="term" value="P:negative regulation of bacterial-type flagellum-dependent cell motility"/>
    <property type="evidence" value="ECO:0007669"/>
    <property type="project" value="TreeGrafter"/>
</dbReference>
<comment type="caution">
    <text evidence="4">The sequence shown here is derived from an EMBL/GenBank/DDBJ whole genome shotgun (WGS) entry which is preliminary data.</text>
</comment>